<sequence>MTIDEGGNVDRPAVKCVDEPLDATFPVKSYGHQATIFWKPLCHGQSSITSEHPNFQDPLGLTHVDQHLKERNAAFLSGDNDLYSLAGIRKAKTDYKESIKEHLDNHYSRQVAWESSISTTEPPITKEIQWEFISWITWPGICTATQKDLQRIAKSAQKTIGCSLTALDKRHRSRCLRKAKNILKDFSHPGINAIPIPADISKLDDVQRMVDTILSKWGAIHIACNNAGINKNSASEDTSLEEWDQTFSVNLRGMFMCCQVDGTGLLAFYDL</sequence>
<evidence type="ECO:0000256" key="3">
    <source>
        <dbReference type="ARBA" id="ARBA00023002"/>
    </source>
</evidence>
<dbReference type="Pfam" id="PF00106">
    <property type="entry name" value="adh_short"/>
    <property type="match status" value="1"/>
</dbReference>
<comment type="caution">
    <text evidence="5">The sequence shown here is derived from an EMBL/GenBank/DDBJ whole genome shotgun (WGS) entry which is preliminary data.</text>
</comment>
<keyword evidence="6" id="KW-1185">Reference proteome</keyword>
<proteinExistence type="inferred from homology"/>
<dbReference type="PANTHER" id="PTHR42760">
    <property type="entry name" value="SHORT-CHAIN DEHYDROGENASES/REDUCTASES FAMILY MEMBER"/>
    <property type="match status" value="1"/>
</dbReference>
<reference evidence="5 6" key="1">
    <citation type="journal article" date="2018" name="G3 (Bethesda)">
        <title>A High-Quality Reference Genome for the Invasive Mosquitofish Gambusia affinis Using a Chicago Library.</title>
        <authorList>
            <person name="Hoffberg S.L."/>
            <person name="Troendle N.J."/>
            <person name="Glenn T.C."/>
            <person name="Mahmud O."/>
            <person name="Louha S."/>
            <person name="Chalopin D."/>
            <person name="Bennetzen J.L."/>
            <person name="Mauricio R."/>
        </authorList>
    </citation>
    <scope>NUCLEOTIDE SEQUENCE [LARGE SCALE GENOMIC DNA]</scope>
    <source>
        <strain evidence="5">NE01/NJP1002.9</strain>
        <tissue evidence="5">Muscle</tissue>
    </source>
</reference>
<keyword evidence="4" id="KW-0444">Lipid biosynthesis</keyword>
<evidence type="ECO:0000256" key="2">
    <source>
        <dbReference type="ARBA" id="ARBA00006484"/>
    </source>
</evidence>
<evidence type="ECO:0000256" key="4">
    <source>
        <dbReference type="ARBA" id="ARBA00023160"/>
    </source>
</evidence>
<name>A0A315VU12_GAMAF</name>
<dbReference type="InterPro" id="IPR036291">
    <property type="entry name" value="NAD(P)-bd_dom_sf"/>
</dbReference>
<evidence type="ECO:0000313" key="6">
    <source>
        <dbReference type="Proteomes" id="UP000250572"/>
    </source>
</evidence>
<dbReference type="CDD" id="cd05233">
    <property type="entry name" value="SDR_c"/>
    <property type="match status" value="1"/>
</dbReference>
<keyword evidence="4" id="KW-0443">Lipid metabolism</keyword>
<dbReference type="InterPro" id="IPR002347">
    <property type="entry name" value="SDR_fam"/>
</dbReference>
<gene>
    <name evidence="5" type="ORF">CCH79_00020131</name>
</gene>
<evidence type="ECO:0000313" key="5">
    <source>
        <dbReference type="EMBL" id="PWA26335.1"/>
    </source>
</evidence>
<keyword evidence="3" id="KW-0560">Oxidoreductase</keyword>
<dbReference type="AlphaFoldDB" id="A0A315VU12"/>
<evidence type="ECO:0000256" key="1">
    <source>
        <dbReference type="ARBA" id="ARBA00005194"/>
    </source>
</evidence>
<dbReference type="EMBL" id="NHOQ01001162">
    <property type="protein sequence ID" value="PWA26335.1"/>
    <property type="molecule type" value="Genomic_DNA"/>
</dbReference>
<dbReference type="PANTHER" id="PTHR42760:SF115">
    <property type="entry name" value="3-OXOACYL-[ACYL-CARRIER-PROTEIN] REDUCTASE FABG"/>
    <property type="match status" value="1"/>
</dbReference>
<keyword evidence="4" id="KW-0276">Fatty acid metabolism</keyword>
<dbReference type="GO" id="GO:0016616">
    <property type="term" value="F:oxidoreductase activity, acting on the CH-OH group of donors, NAD or NADP as acceptor"/>
    <property type="evidence" value="ECO:0007669"/>
    <property type="project" value="TreeGrafter"/>
</dbReference>
<keyword evidence="4" id="KW-0275">Fatty acid biosynthesis</keyword>
<organism evidence="5 6">
    <name type="scientific">Gambusia affinis</name>
    <name type="common">Western mosquitofish</name>
    <name type="synonym">Heterandria affinis</name>
    <dbReference type="NCBI Taxonomy" id="33528"/>
    <lineage>
        <taxon>Eukaryota</taxon>
        <taxon>Metazoa</taxon>
        <taxon>Chordata</taxon>
        <taxon>Craniata</taxon>
        <taxon>Vertebrata</taxon>
        <taxon>Euteleostomi</taxon>
        <taxon>Actinopterygii</taxon>
        <taxon>Neopterygii</taxon>
        <taxon>Teleostei</taxon>
        <taxon>Neoteleostei</taxon>
        <taxon>Acanthomorphata</taxon>
        <taxon>Ovalentaria</taxon>
        <taxon>Atherinomorphae</taxon>
        <taxon>Cyprinodontiformes</taxon>
        <taxon>Poeciliidae</taxon>
        <taxon>Poeciliinae</taxon>
        <taxon>Gambusia</taxon>
    </lineage>
</organism>
<comment type="pathway">
    <text evidence="1">Lipid metabolism; fatty acid biosynthesis.</text>
</comment>
<accession>A0A315VU12</accession>
<dbReference type="SUPFAM" id="SSF51735">
    <property type="entry name" value="NAD(P)-binding Rossmann-fold domains"/>
    <property type="match status" value="1"/>
</dbReference>
<protein>
    <submittedName>
        <fullName evidence="5">Uncharacterized protein</fullName>
    </submittedName>
</protein>
<dbReference type="GO" id="GO:0006633">
    <property type="term" value="P:fatty acid biosynthetic process"/>
    <property type="evidence" value="ECO:0007669"/>
    <property type="project" value="UniProtKB-KW"/>
</dbReference>
<dbReference type="Gene3D" id="3.40.50.720">
    <property type="entry name" value="NAD(P)-binding Rossmann-like Domain"/>
    <property type="match status" value="1"/>
</dbReference>
<dbReference type="Proteomes" id="UP000250572">
    <property type="component" value="Unassembled WGS sequence"/>
</dbReference>
<comment type="similarity">
    <text evidence="2">Belongs to the short-chain dehydrogenases/reductases (SDR) family.</text>
</comment>